<dbReference type="EMBL" id="JBHTOI010000004">
    <property type="protein sequence ID" value="MFD1417396.1"/>
    <property type="molecule type" value="Genomic_DNA"/>
</dbReference>
<evidence type="ECO:0000313" key="6">
    <source>
        <dbReference type="EMBL" id="MFD1417396.1"/>
    </source>
</evidence>
<feature type="domain" description="S-layer protein C-terminal" evidence="5">
    <location>
        <begin position="404"/>
        <end position="447"/>
    </location>
</feature>
<organism evidence="6 7">
    <name type="scientific">Companilactobacillus keshanensis</name>
    <dbReference type="NCBI Taxonomy" id="2486003"/>
    <lineage>
        <taxon>Bacteria</taxon>
        <taxon>Bacillati</taxon>
        <taxon>Bacillota</taxon>
        <taxon>Bacilli</taxon>
        <taxon>Lactobacillales</taxon>
        <taxon>Lactobacillaceae</taxon>
        <taxon>Companilactobacillus</taxon>
    </lineage>
</organism>
<dbReference type="RefSeq" id="WP_125674986.1">
    <property type="nucleotide sequence ID" value="NZ_JBHTOI010000004.1"/>
</dbReference>
<keyword evidence="2" id="KW-0677">Repeat</keyword>
<feature type="domain" description="S-layer protein C-terminal" evidence="5">
    <location>
        <begin position="527"/>
        <end position="577"/>
    </location>
</feature>
<keyword evidence="1" id="KW-0433">Leucine-rich repeat</keyword>
<proteinExistence type="predicted"/>
<reference evidence="7" key="1">
    <citation type="journal article" date="2019" name="Int. J. Syst. Evol. Microbiol.">
        <title>The Global Catalogue of Microorganisms (GCM) 10K type strain sequencing project: providing services to taxonomists for standard genome sequencing and annotation.</title>
        <authorList>
            <consortium name="The Broad Institute Genomics Platform"/>
            <consortium name="The Broad Institute Genome Sequencing Center for Infectious Disease"/>
            <person name="Wu L."/>
            <person name="Ma J."/>
        </authorList>
    </citation>
    <scope>NUCLEOTIDE SEQUENCE [LARGE SCALE GENOMIC DNA]</scope>
    <source>
        <strain evidence="7">CCM 8936</strain>
    </source>
</reference>
<keyword evidence="4" id="KW-0732">Signal</keyword>
<name>A0ABW4BQD9_9LACO</name>
<dbReference type="Gene3D" id="3.80.10.10">
    <property type="entry name" value="Ribonuclease Inhibitor"/>
    <property type="match status" value="1"/>
</dbReference>
<dbReference type="SUPFAM" id="SSF52058">
    <property type="entry name" value="L domain-like"/>
    <property type="match status" value="1"/>
</dbReference>
<dbReference type="Gene3D" id="2.60.40.10">
    <property type="entry name" value="Immunoglobulins"/>
    <property type="match status" value="1"/>
</dbReference>
<sequence>MKKSINLIAVGLAAGALLTSSIINVPIIQAATVSSTAKTSSDDVDADGISESLKTALVSTGYFSDTSEVTKESLSELSDPPGLGLELVMKGITDISGLQYATNITKLDLGFNKITDLTPLKDLNLTRLSINNNPNLTDLSPLENMNGLTYLHMQSDNISDISPLKSLTNLSDLQIAQNHITDFSTLDSIPTVAILVMSPQTITEDSKELSKNNFKIDLNDYLSSGGTISDATASIRGSNAEVGVDNDSNVVSVSNITDSDTLTINFNETVNSNGKDQVVKMTVTQPYVIGDGNVTTKLVSMKVGDTWNNELGFESATDPFNGELTIDDFDVNTDDLDTSTEGLYWVTYTSKDYPGLTGTAEVTVEKDNNTGGNNSGDNNNGSNTGDVSEIDEMLLTSKKTDSIAIYDANGNKTSDKVLSGVTDFTTTKKSVVDGVAYYQVGDDEWVKESDVSEYFEYSGIIQTNSDSIKTLSNLSGNSSNRGLAQTTDWQSDRYTYINGVKQYRVSTNEWVAADQILEITPVSGVLTINSDATLYRDNGNKSDRGLAANSAFLTDKTATINGETMYRVSTNEWVPASQVTLN</sequence>
<gene>
    <name evidence="6" type="ORF">ACFQ42_01310</name>
</gene>
<comment type="caution">
    <text evidence="6">The sequence shown here is derived from an EMBL/GenBank/DDBJ whole genome shotgun (WGS) entry which is preliminary data.</text>
</comment>
<dbReference type="Proteomes" id="UP001597251">
    <property type="component" value="Unassembled WGS sequence"/>
</dbReference>
<feature type="compositionally biased region" description="Low complexity" evidence="3">
    <location>
        <begin position="369"/>
        <end position="386"/>
    </location>
</feature>
<feature type="chain" id="PRO_5045536610" evidence="4">
    <location>
        <begin position="31"/>
        <end position="582"/>
    </location>
</feature>
<evidence type="ECO:0000256" key="4">
    <source>
        <dbReference type="SAM" id="SignalP"/>
    </source>
</evidence>
<evidence type="ECO:0000313" key="7">
    <source>
        <dbReference type="Proteomes" id="UP001597251"/>
    </source>
</evidence>
<dbReference type="InterPro" id="IPR024968">
    <property type="entry name" value="SlpA_C_lactobacillus"/>
</dbReference>
<dbReference type="InterPro" id="IPR050836">
    <property type="entry name" value="SDS22/Internalin_LRR"/>
</dbReference>
<dbReference type="InterPro" id="IPR013783">
    <property type="entry name" value="Ig-like_fold"/>
</dbReference>
<dbReference type="InterPro" id="IPR001611">
    <property type="entry name" value="Leu-rich_rpt"/>
</dbReference>
<evidence type="ECO:0000256" key="2">
    <source>
        <dbReference type="ARBA" id="ARBA00022737"/>
    </source>
</evidence>
<dbReference type="InterPro" id="IPR032675">
    <property type="entry name" value="LRR_dom_sf"/>
</dbReference>
<keyword evidence="7" id="KW-1185">Reference proteome</keyword>
<evidence type="ECO:0000256" key="3">
    <source>
        <dbReference type="SAM" id="MobiDB-lite"/>
    </source>
</evidence>
<dbReference type="InterPro" id="IPR025875">
    <property type="entry name" value="Leu-rich_rpt_4"/>
</dbReference>
<feature type="signal peptide" evidence="4">
    <location>
        <begin position="1"/>
        <end position="30"/>
    </location>
</feature>
<protein>
    <submittedName>
        <fullName evidence="6">Leucine-rich repeat domain-containing protein</fullName>
    </submittedName>
</protein>
<dbReference type="PANTHER" id="PTHR46652:SF3">
    <property type="entry name" value="LEUCINE-RICH REPEAT-CONTAINING PROTEIN 9"/>
    <property type="match status" value="1"/>
</dbReference>
<feature type="region of interest" description="Disordered" evidence="3">
    <location>
        <begin position="364"/>
        <end position="387"/>
    </location>
</feature>
<evidence type="ECO:0000259" key="5">
    <source>
        <dbReference type="Pfam" id="PF03217"/>
    </source>
</evidence>
<dbReference type="Pfam" id="PF03217">
    <property type="entry name" value="SlpA"/>
    <property type="match status" value="2"/>
</dbReference>
<dbReference type="PROSITE" id="PS51450">
    <property type="entry name" value="LRR"/>
    <property type="match status" value="1"/>
</dbReference>
<evidence type="ECO:0000256" key="1">
    <source>
        <dbReference type="ARBA" id="ARBA00022614"/>
    </source>
</evidence>
<dbReference type="Pfam" id="PF12799">
    <property type="entry name" value="LRR_4"/>
    <property type="match status" value="1"/>
</dbReference>
<dbReference type="PANTHER" id="PTHR46652">
    <property type="entry name" value="LEUCINE-RICH REPEAT AND IQ DOMAIN-CONTAINING PROTEIN 1-RELATED"/>
    <property type="match status" value="1"/>
</dbReference>
<accession>A0ABW4BQD9</accession>